<dbReference type="GeneID" id="93159802"/>
<dbReference type="Gene3D" id="1.10.287.130">
    <property type="match status" value="1"/>
</dbReference>
<dbReference type="InterPro" id="IPR036097">
    <property type="entry name" value="HisK_dim/P_sf"/>
</dbReference>
<evidence type="ECO:0000313" key="7">
    <source>
        <dbReference type="EMBL" id="MSS56894.1"/>
    </source>
</evidence>
<evidence type="ECO:0000259" key="6">
    <source>
        <dbReference type="SMART" id="SM00388"/>
    </source>
</evidence>
<reference evidence="7 8" key="1">
    <citation type="submission" date="2019-08" db="EMBL/GenBank/DDBJ databases">
        <title>In-depth cultivation of the pig gut microbiome towards novel bacterial diversity and tailored functional studies.</title>
        <authorList>
            <person name="Wylensek D."/>
            <person name="Hitch T.C.A."/>
            <person name="Clavel T."/>
        </authorList>
    </citation>
    <scope>NUCLEOTIDE SEQUENCE [LARGE SCALE GENOMIC DNA]</scope>
    <source>
        <strain evidence="7 8">LKV-472-APC-3</strain>
    </source>
</reference>
<protein>
    <recommendedName>
        <fullName evidence="2">histidine kinase</fullName>
        <ecNumber evidence="2">2.7.13.3</ecNumber>
    </recommendedName>
</protein>
<keyword evidence="8" id="KW-1185">Reference proteome</keyword>
<feature type="domain" description="Signal transduction histidine kinase dimerisation/phosphoacceptor" evidence="6">
    <location>
        <begin position="37"/>
        <end position="102"/>
    </location>
</feature>
<dbReference type="GO" id="GO:0000155">
    <property type="term" value="F:phosphorelay sensor kinase activity"/>
    <property type="evidence" value="ECO:0007669"/>
    <property type="project" value="InterPro"/>
</dbReference>
<dbReference type="Proteomes" id="UP000434241">
    <property type="component" value="Unassembled WGS sequence"/>
</dbReference>
<gene>
    <name evidence="7" type="ORF">FYJ55_08390</name>
</gene>
<evidence type="ECO:0000256" key="3">
    <source>
        <dbReference type="ARBA" id="ARBA00022679"/>
    </source>
</evidence>
<dbReference type="RefSeq" id="WP_154556454.1">
    <property type="nucleotide sequence ID" value="NZ_VUMR01000051.1"/>
</dbReference>
<keyword evidence="3" id="KW-0808">Transferase</keyword>
<keyword evidence="4" id="KW-0418">Kinase</keyword>
<dbReference type="EMBL" id="VUMR01000051">
    <property type="protein sequence ID" value="MSS56894.1"/>
    <property type="molecule type" value="Genomic_DNA"/>
</dbReference>
<dbReference type="InterPro" id="IPR003661">
    <property type="entry name" value="HisK_dim/P_dom"/>
</dbReference>
<evidence type="ECO:0000256" key="1">
    <source>
        <dbReference type="ARBA" id="ARBA00000085"/>
    </source>
</evidence>
<sequence>MSVLLANRDFYGRKERELEQEEALRHEKIKAEKANNAKSIFLFNMSHDIRTSMNAILGYSQLMKKELTNPKLVHYQEMIEQSSQLLLSIINNVLDMARVESGKMDLDENYEVVGNIT</sequence>
<dbReference type="CDD" id="cd00082">
    <property type="entry name" value="HisKA"/>
    <property type="match status" value="1"/>
</dbReference>
<name>A0A6N7VK75_9FIRM</name>
<keyword evidence="5" id="KW-0902">Two-component regulatory system</keyword>
<dbReference type="EC" id="2.7.13.3" evidence="2"/>
<dbReference type="AlphaFoldDB" id="A0A6N7VK75"/>
<dbReference type="SUPFAM" id="SSF47384">
    <property type="entry name" value="Homodimeric domain of signal transducing histidine kinase"/>
    <property type="match status" value="1"/>
</dbReference>
<dbReference type="InterPro" id="IPR050736">
    <property type="entry name" value="Sensor_HK_Regulatory"/>
</dbReference>
<proteinExistence type="predicted"/>
<dbReference type="PANTHER" id="PTHR43711">
    <property type="entry name" value="TWO-COMPONENT HISTIDINE KINASE"/>
    <property type="match status" value="1"/>
</dbReference>
<dbReference type="SMART" id="SM00388">
    <property type="entry name" value="HisKA"/>
    <property type="match status" value="1"/>
</dbReference>
<evidence type="ECO:0000256" key="2">
    <source>
        <dbReference type="ARBA" id="ARBA00012438"/>
    </source>
</evidence>
<comment type="caution">
    <text evidence="7">The sequence shown here is derived from an EMBL/GenBank/DDBJ whole genome shotgun (WGS) entry which is preliminary data.</text>
</comment>
<organism evidence="7 8">
    <name type="scientific">Holdemanella porci</name>
    <dbReference type="NCBI Taxonomy" id="2652276"/>
    <lineage>
        <taxon>Bacteria</taxon>
        <taxon>Bacillati</taxon>
        <taxon>Bacillota</taxon>
        <taxon>Erysipelotrichia</taxon>
        <taxon>Erysipelotrichales</taxon>
        <taxon>Erysipelotrichaceae</taxon>
        <taxon>Holdemanella</taxon>
    </lineage>
</organism>
<evidence type="ECO:0000256" key="5">
    <source>
        <dbReference type="ARBA" id="ARBA00023012"/>
    </source>
</evidence>
<dbReference type="PANTHER" id="PTHR43711:SF26">
    <property type="entry name" value="SENSOR HISTIDINE KINASE RCSC"/>
    <property type="match status" value="1"/>
</dbReference>
<comment type="catalytic activity">
    <reaction evidence="1">
        <text>ATP + protein L-histidine = ADP + protein N-phospho-L-histidine.</text>
        <dbReference type="EC" id="2.7.13.3"/>
    </reaction>
</comment>
<accession>A0A6N7VK75</accession>
<evidence type="ECO:0000313" key="8">
    <source>
        <dbReference type="Proteomes" id="UP000434241"/>
    </source>
</evidence>
<dbReference type="Pfam" id="PF00512">
    <property type="entry name" value="HisKA"/>
    <property type="match status" value="1"/>
</dbReference>
<evidence type="ECO:0000256" key="4">
    <source>
        <dbReference type="ARBA" id="ARBA00022777"/>
    </source>
</evidence>